<proteinExistence type="predicted"/>
<keyword evidence="5" id="KW-1185">Reference proteome</keyword>
<name>A0ABZ2MH80_9MICO</name>
<keyword evidence="2" id="KW-0812">Transmembrane</keyword>
<evidence type="ECO:0000256" key="2">
    <source>
        <dbReference type="SAM" id="Phobius"/>
    </source>
</evidence>
<evidence type="ECO:0000256" key="1">
    <source>
        <dbReference type="SAM" id="MobiDB-lite"/>
    </source>
</evidence>
<dbReference type="Proteomes" id="UP001382727">
    <property type="component" value="Chromosome"/>
</dbReference>
<dbReference type="EMBL" id="CP144913">
    <property type="protein sequence ID" value="WXB76412.1"/>
    <property type="molecule type" value="Genomic_DNA"/>
</dbReference>
<dbReference type="InterPro" id="IPR013830">
    <property type="entry name" value="SGNH_hydro"/>
</dbReference>
<keyword evidence="2" id="KW-0472">Membrane</keyword>
<dbReference type="InterPro" id="IPR037460">
    <property type="entry name" value="SEST-like"/>
</dbReference>
<dbReference type="RefSeq" id="WP_338749365.1">
    <property type="nucleotide sequence ID" value="NZ_CP144913.1"/>
</dbReference>
<accession>A0ABZ2MH80</accession>
<protein>
    <submittedName>
        <fullName evidence="4">SGNH/GDSL hydrolase family protein</fullName>
        <ecNumber evidence="4">3.1.-.-</ecNumber>
    </submittedName>
</protein>
<feature type="transmembrane region" description="Helical" evidence="2">
    <location>
        <begin position="21"/>
        <end position="43"/>
    </location>
</feature>
<keyword evidence="2" id="KW-1133">Transmembrane helix</keyword>
<organism evidence="4 5">
    <name type="scientific">Janibacter alittae</name>
    <dbReference type="NCBI Taxonomy" id="3115209"/>
    <lineage>
        <taxon>Bacteria</taxon>
        <taxon>Bacillati</taxon>
        <taxon>Actinomycetota</taxon>
        <taxon>Actinomycetes</taxon>
        <taxon>Micrococcales</taxon>
        <taxon>Intrasporangiaceae</taxon>
        <taxon>Janibacter</taxon>
    </lineage>
</organism>
<feature type="compositionally biased region" description="Acidic residues" evidence="1">
    <location>
        <begin position="156"/>
        <end position="173"/>
    </location>
</feature>
<dbReference type="EC" id="3.1.-.-" evidence="4"/>
<keyword evidence="4" id="KW-0378">Hydrolase</keyword>
<evidence type="ECO:0000259" key="3">
    <source>
        <dbReference type="Pfam" id="PF13472"/>
    </source>
</evidence>
<dbReference type="PANTHER" id="PTHR37981">
    <property type="entry name" value="LIPASE 2"/>
    <property type="match status" value="1"/>
</dbReference>
<evidence type="ECO:0000313" key="4">
    <source>
        <dbReference type="EMBL" id="WXB76412.1"/>
    </source>
</evidence>
<dbReference type="SUPFAM" id="SSF52266">
    <property type="entry name" value="SGNH hydrolase"/>
    <property type="match status" value="1"/>
</dbReference>
<dbReference type="Gene3D" id="3.40.50.1110">
    <property type="entry name" value="SGNH hydrolase"/>
    <property type="match status" value="1"/>
</dbReference>
<feature type="region of interest" description="Disordered" evidence="1">
    <location>
        <begin position="148"/>
        <end position="173"/>
    </location>
</feature>
<sequence length="359" mass="38341">MTPGGQRSRGAEQGAAALERVGLVVVAAMIVAGVVAGISGAQLPTAVGNAVCRILDQGSCPPQDPTATPLEQATWGEYVALGDSYASGEGAGDYDPDTDYDHGDEWDWDNWGDDERNRCHRSDNAYSELIQREGTGITFQEGSTFSACSGATQGDLTDDNDSNDDEGPQLDDLGDDVSLITMSVGGNDLGFADVVKDCVMNGESGVPMLDSCQDTHADRIEGRLDTLHDELVDTYDEMQERAPDARVVIVGYPELFVQDPDDSVSNLLFAEDQAWMNEQAGALNDMLRSAAREAGVEFIDPTEAFRGHGIGSGDPWINDLNWGGPGLSLVDPGSFHPNAQGHDALADLVEEQIKEPEYP</sequence>
<dbReference type="Pfam" id="PF13472">
    <property type="entry name" value="Lipase_GDSL_2"/>
    <property type="match status" value="1"/>
</dbReference>
<dbReference type="CDD" id="cd01823">
    <property type="entry name" value="SEST_like"/>
    <property type="match status" value="1"/>
</dbReference>
<reference evidence="4 5" key="1">
    <citation type="submission" date="2024-02" db="EMBL/GenBank/DDBJ databases">
        <title>Janibacter sp. nov., isolated from gut of marine sandworm.</title>
        <authorList>
            <person name="Kim B."/>
            <person name="Jun M.O."/>
            <person name="Shin N.-R."/>
        </authorList>
    </citation>
    <scope>NUCLEOTIDE SEQUENCE [LARGE SCALE GENOMIC DNA]</scope>
    <source>
        <strain evidence="4 5">A1S7</strain>
    </source>
</reference>
<dbReference type="PANTHER" id="PTHR37981:SF1">
    <property type="entry name" value="SGNH HYDROLASE-TYPE ESTERASE DOMAIN-CONTAINING PROTEIN"/>
    <property type="match status" value="1"/>
</dbReference>
<dbReference type="GO" id="GO:0016787">
    <property type="term" value="F:hydrolase activity"/>
    <property type="evidence" value="ECO:0007669"/>
    <property type="project" value="UniProtKB-KW"/>
</dbReference>
<feature type="domain" description="SGNH hydrolase-type esterase" evidence="3">
    <location>
        <begin position="80"/>
        <end position="344"/>
    </location>
</feature>
<gene>
    <name evidence="4" type="ORF">V1351_15930</name>
</gene>
<evidence type="ECO:0000313" key="5">
    <source>
        <dbReference type="Proteomes" id="UP001382727"/>
    </source>
</evidence>
<dbReference type="InterPro" id="IPR036514">
    <property type="entry name" value="SGNH_hydro_sf"/>
</dbReference>